<reference evidence="3" key="1">
    <citation type="submission" date="2016-10" db="EMBL/GenBank/DDBJ databases">
        <authorList>
            <person name="Varghese N."/>
            <person name="Submissions S."/>
        </authorList>
    </citation>
    <scope>NUCLEOTIDE SEQUENCE [LARGE SCALE GENOMIC DNA]</scope>
    <source>
        <strain evidence="3">930I</strain>
    </source>
</reference>
<accession>A0A1G7UF72</accession>
<dbReference type="RefSeq" id="WP_092614271.1">
    <property type="nucleotide sequence ID" value="NZ_FNCV01000001.1"/>
</dbReference>
<feature type="region of interest" description="Disordered" evidence="1">
    <location>
        <begin position="23"/>
        <end position="46"/>
    </location>
</feature>
<protein>
    <submittedName>
        <fullName evidence="2">Uncharacterized protein</fullName>
    </submittedName>
</protein>
<dbReference type="EMBL" id="FNCV01000001">
    <property type="protein sequence ID" value="SDG45719.1"/>
    <property type="molecule type" value="Genomic_DNA"/>
</dbReference>
<evidence type="ECO:0000313" key="3">
    <source>
        <dbReference type="Proteomes" id="UP000217076"/>
    </source>
</evidence>
<dbReference type="STRING" id="83401.SAMN05421742_101300"/>
<sequence>MPDLADRLLSLFLSKKARAARARNRAAKKSAAAAHLKGAGQGDSPAREEAIARIRAAQGNISRERAELLLNAMRIRNAKQKILDDLGDEDRARLVTAALRALRDEDR</sequence>
<organism evidence="2 3">
    <name type="scientific">Roseospirillum parvum</name>
    <dbReference type="NCBI Taxonomy" id="83401"/>
    <lineage>
        <taxon>Bacteria</taxon>
        <taxon>Pseudomonadati</taxon>
        <taxon>Pseudomonadota</taxon>
        <taxon>Alphaproteobacteria</taxon>
        <taxon>Rhodospirillales</taxon>
        <taxon>Rhodospirillaceae</taxon>
        <taxon>Roseospirillum</taxon>
    </lineage>
</organism>
<dbReference type="Proteomes" id="UP000217076">
    <property type="component" value="Unassembled WGS sequence"/>
</dbReference>
<dbReference type="AlphaFoldDB" id="A0A1G7UF72"/>
<evidence type="ECO:0000256" key="1">
    <source>
        <dbReference type="SAM" id="MobiDB-lite"/>
    </source>
</evidence>
<gene>
    <name evidence="2" type="ORF">SAMN05421742_101300</name>
</gene>
<evidence type="ECO:0000313" key="2">
    <source>
        <dbReference type="EMBL" id="SDG45719.1"/>
    </source>
</evidence>
<name>A0A1G7UF72_9PROT</name>
<proteinExistence type="predicted"/>
<keyword evidence="3" id="KW-1185">Reference proteome</keyword>